<proteinExistence type="predicted"/>
<keyword evidence="2" id="KW-1185">Reference proteome</keyword>
<organism evidence="1 2">
    <name type="scientific">Datura stramonium</name>
    <name type="common">Jimsonweed</name>
    <name type="synonym">Common thornapple</name>
    <dbReference type="NCBI Taxonomy" id="4076"/>
    <lineage>
        <taxon>Eukaryota</taxon>
        <taxon>Viridiplantae</taxon>
        <taxon>Streptophyta</taxon>
        <taxon>Embryophyta</taxon>
        <taxon>Tracheophyta</taxon>
        <taxon>Spermatophyta</taxon>
        <taxon>Magnoliopsida</taxon>
        <taxon>eudicotyledons</taxon>
        <taxon>Gunneridae</taxon>
        <taxon>Pentapetalae</taxon>
        <taxon>asterids</taxon>
        <taxon>lamiids</taxon>
        <taxon>Solanales</taxon>
        <taxon>Solanaceae</taxon>
        <taxon>Solanoideae</taxon>
        <taxon>Datureae</taxon>
        <taxon>Datura</taxon>
    </lineage>
</organism>
<evidence type="ECO:0000313" key="1">
    <source>
        <dbReference type="EMBL" id="MCD9640632.1"/>
    </source>
</evidence>
<protein>
    <submittedName>
        <fullName evidence="1">Uncharacterized protein</fullName>
    </submittedName>
</protein>
<sequence length="104" mass="11450">MREATGRRWWCGCPVGFGRRRKEGDLVARGVVVEVRRKGWRRFAVFAASGEERERRWRGRSAQVLFSLVVVKEGGAATACCIFRSKGSTGGGEGEVLFGGWSGV</sequence>
<dbReference type="Proteomes" id="UP000823775">
    <property type="component" value="Unassembled WGS sequence"/>
</dbReference>
<name>A0ABS8V2Q9_DATST</name>
<accession>A0ABS8V2Q9</accession>
<gene>
    <name evidence="1" type="ORF">HAX54_026039</name>
</gene>
<reference evidence="1 2" key="1">
    <citation type="journal article" date="2021" name="BMC Genomics">
        <title>Datura genome reveals duplications of psychoactive alkaloid biosynthetic genes and high mutation rate following tissue culture.</title>
        <authorList>
            <person name="Rajewski A."/>
            <person name="Carter-House D."/>
            <person name="Stajich J."/>
            <person name="Litt A."/>
        </authorList>
    </citation>
    <scope>NUCLEOTIDE SEQUENCE [LARGE SCALE GENOMIC DNA]</scope>
    <source>
        <strain evidence="1">AR-01</strain>
    </source>
</reference>
<dbReference type="EMBL" id="JACEIK010003163">
    <property type="protein sequence ID" value="MCD9640632.1"/>
    <property type="molecule type" value="Genomic_DNA"/>
</dbReference>
<comment type="caution">
    <text evidence="1">The sequence shown here is derived from an EMBL/GenBank/DDBJ whole genome shotgun (WGS) entry which is preliminary data.</text>
</comment>
<evidence type="ECO:0000313" key="2">
    <source>
        <dbReference type="Proteomes" id="UP000823775"/>
    </source>
</evidence>